<dbReference type="PANTHER" id="PTHR33657">
    <property type="entry name" value="DOMAIN PROTEIN, PUTATIVE (AFU_ORTHOLOGUE AFUA_5G00600)-RELATED"/>
    <property type="match status" value="1"/>
</dbReference>
<gene>
    <name evidence="2" type="ORF">BECKSD772E_GA0070983_102030</name>
    <name evidence="1" type="ORF">BECKSD772F_GA0070984_102130</name>
</gene>
<dbReference type="InterPro" id="IPR008701">
    <property type="entry name" value="NPP1"/>
</dbReference>
<dbReference type="PANTHER" id="PTHR33657:SF6">
    <property type="entry name" value="SECRETED PROTEIN"/>
    <property type="match status" value="1"/>
</dbReference>
<dbReference type="AlphaFoldDB" id="A0A450YMU3"/>
<proteinExistence type="predicted"/>
<dbReference type="EMBL" id="CAADFR010000021">
    <property type="protein sequence ID" value="VFK38134.1"/>
    <property type="molecule type" value="Genomic_DNA"/>
</dbReference>
<dbReference type="EMBL" id="CAADFU010000020">
    <property type="protein sequence ID" value="VFK42874.1"/>
    <property type="molecule type" value="Genomic_DNA"/>
</dbReference>
<sequence length="436" mass="47251">MFLSGNMTDTQWEGYNNRRSRAGCSAISGSLFVFFSALLVNVTQASDFPKLDEAIPGAFVADLAPVFDFDGDGCLPSAGISRDGTPNPGVALQVGSSKTSGCYSSDFLETSNTMHRHACATGTNGSEYCGHFYSLYFEKDQTNIYPIAGHTHDWEYTAIWTRDGVITHGSTSAHGDLHTRPYDELPLENGHMKVVYHAEGGLTHAFRFADAGEVAENPYGEFVTPTIVSWYEMEGDGAGMKNGPARSKLEGFDYGSGVLPITTNNGFFASLNENKPSGYPTFDDGSDCYLTGWFSEEGTAKKTCQSGHVVSRVECSGSRCDNKRLKCCHIPGLALSGSRTNSLFISEEQPDWWYAHNGKAVVGMKCRGDYCDDISLVLESVSGPGASVNGWWTSSFSEEEREGGCDPKPGIDEYIAGAACTGSHCDNLMLYCKHKQ</sequence>
<organism evidence="2">
    <name type="scientific">Candidatus Kentrum sp. SD</name>
    <dbReference type="NCBI Taxonomy" id="2126332"/>
    <lineage>
        <taxon>Bacteria</taxon>
        <taxon>Pseudomonadati</taxon>
        <taxon>Pseudomonadota</taxon>
        <taxon>Gammaproteobacteria</taxon>
        <taxon>Candidatus Kentrum</taxon>
    </lineage>
</organism>
<accession>A0A450YMU3</accession>
<evidence type="ECO:0000313" key="2">
    <source>
        <dbReference type="EMBL" id="VFK42874.1"/>
    </source>
</evidence>
<name>A0A450YMU3_9GAMM</name>
<evidence type="ECO:0000313" key="1">
    <source>
        <dbReference type="EMBL" id="VFK38134.1"/>
    </source>
</evidence>
<dbReference type="Pfam" id="PF05630">
    <property type="entry name" value="NPP1"/>
    <property type="match status" value="1"/>
</dbReference>
<protein>
    <submittedName>
        <fullName evidence="2">Necrosis inducing protein (NPP1)</fullName>
    </submittedName>
</protein>
<reference evidence="2" key="1">
    <citation type="submission" date="2019-02" db="EMBL/GenBank/DDBJ databases">
        <authorList>
            <person name="Gruber-Vodicka R. H."/>
            <person name="Seah K. B. B."/>
        </authorList>
    </citation>
    <scope>NUCLEOTIDE SEQUENCE</scope>
    <source>
        <strain evidence="2">BECK_S1320</strain>
        <strain evidence="1">BECK_S1321</strain>
    </source>
</reference>